<dbReference type="Gene3D" id="3.30.420.10">
    <property type="entry name" value="Ribonuclease H-like superfamily/Ribonuclease H"/>
    <property type="match status" value="1"/>
</dbReference>
<sequence length="292" mass="32293">MAILSSLRRDTLKRIIHAFQIRGIDIQNKKKMCEALCDLPGVSAKIILPYLSDAKVQAICKSCGISGKGCREELMELLLQEESRGAGNSFRDNVFSDKGIPLKNRLHPARPESVSLVQPKLANSPDANNCFVAIDFETADYGPDSACSVALVRVLNNRIIDKVHFLIRPPRRTFVFTYLHGISWKHVANEPTFGELWPHITEKLAGAEFIAAHNAAFDRSVFMACCQTAALPPPVLPFQCTVRLARKTWNLRHANLPSVCTYLGIPLKHHDAVSDAEACAGIVIASRLHMNS</sequence>
<dbReference type="CDD" id="cd06130">
    <property type="entry name" value="DNA_pol_III_epsilon_like"/>
    <property type="match status" value="1"/>
</dbReference>
<proteinExistence type="predicted"/>
<dbReference type="InterPro" id="IPR013520">
    <property type="entry name" value="Ribonucl_H"/>
</dbReference>
<dbReference type="InterPro" id="IPR036397">
    <property type="entry name" value="RNaseH_sf"/>
</dbReference>
<protein>
    <submittedName>
        <fullName evidence="2">DNA polymerase III subunit epsilon</fullName>
    </submittedName>
</protein>
<dbReference type="PANTHER" id="PTHR30231:SF42">
    <property type="entry name" value="EXONUCLEASE"/>
    <property type="match status" value="1"/>
</dbReference>
<gene>
    <name evidence="2" type="ORF">BROSI_A1703</name>
</gene>
<dbReference type="Pfam" id="PF00929">
    <property type="entry name" value="RNase_T"/>
    <property type="match status" value="1"/>
</dbReference>
<evidence type="ECO:0000313" key="2">
    <source>
        <dbReference type="EMBL" id="GAN33186.1"/>
    </source>
</evidence>
<comment type="caution">
    <text evidence="2">The sequence shown here is derived from an EMBL/GenBank/DDBJ whole genome shotgun (WGS) entry which is preliminary data.</text>
</comment>
<evidence type="ECO:0000259" key="1">
    <source>
        <dbReference type="SMART" id="SM00479"/>
    </source>
</evidence>
<feature type="domain" description="Exonuclease" evidence="1">
    <location>
        <begin position="130"/>
        <end position="292"/>
    </location>
</feature>
<dbReference type="SMART" id="SM00479">
    <property type="entry name" value="EXOIII"/>
    <property type="match status" value="1"/>
</dbReference>
<dbReference type="InterPro" id="IPR012337">
    <property type="entry name" value="RNaseH-like_sf"/>
</dbReference>
<keyword evidence="3" id="KW-1185">Reference proteome</keyword>
<organism evidence="2 3">
    <name type="scientific">Candidatus Brocadia sinica JPN1</name>
    <dbReference type="NCBI Taxonomy" id="1197129"/>
    <lineage>
        <taxon>Bacteria</taxon>
        <taxon>Pseudomonadati</taxon>
        <taxon>Planctomycetota</taxon>
        <taxon>Candidatus Brocadiia</taxon>
        <taxon>Candidatus Brocadiales</taxon>
        <taxon>Candidatus Brocadiaceae</taxon>
        <taxon>Candidatus Brocadia</taxon>
    </lineage>
</organism>
<dbReference type="SUPFAM" id="SSF53098">
    <property type="entry name" value="Ribonuclease H-like"/>
    <property type="match status" value="1"/>
</dbReference>
<reference evidence="3" key="1">
    <citation type="journal article" date="2015" name="Genome Announc.">
        <title>Draft Genome Sequence of an Anaerobic Ammonium-Oxidizing Bacterium, "Candidatus Brocadia sinica".</title>
        <authorList>
            <person name="Oshiki M."/>
            <person name="Shinyako-Hata K."/>
            <person name="Satoh H."/>
            <person name="Okabe S."/>
        </authorList>
    </citation>
    <scope>NUCLEOTIDE SEQUENCE [LARGE SCALE GENOMIC DNA]</scope>
    <source>
        <strain evidence="3">JPN1</strain>
    </source>
</reference>
<accession>A0ABQ0JWX7</accession>
<evidence type="ECO:0000313" key="3">
    <source>
        <dbReference type="Proteomes" id="UP000032309"/>
    </source>
</evidence>
<dbReference type="Proteomes" id="UP000032309">
    <property type="component" value="Unassembled WGS sequence"/>
</dbReference>
<dbReference type="PANTHER" id="PTHR30231">
    <property type="entry name" value="DNA POLYMERASE III SUBUNIT EPSILON"/>
    <property type="match status" value="1"/>
</dbReference>
<name>A0ABQ0JWX7_9BACT</name>
<dbReference type="EMBL" id="BAFN01000001">
    <property type="protein sequence ID" value="GAN33186.1"/>
    <property type="molecule type" value="Genomic_DNA"/>
</dbReference>